<name>A0A4Y2JKP1_ARAVE</name>
<proteinExistence type="predicted"/>
<gene>
    <name evidence="2" type="ORF">AVEN_190113_1</name>
</gene>
<evidence type="ECO:0000313" key="2">
    <source>
        <dbReference type="EMBL" id="GBM90931.1"/>
    </source>
</evidence>
<feature type="compositionally biased region" description="Basic residues" evidence="1">
    <location>
        <begin position="1"/>
        <end position="18"/>
    </location>
</feature>
<protein>
    <submittedName>
        <fullName evidence="2">Uncharacterized protein</fullName>
    </submittedName>
</protein>
<sequence length="86" mass="9180">MLKIKSKRTLCRQNKNSKKGPQTTLNIFGGKESSRNHCQEFPSPIMLPLRGGGGGPGWNGRGTSGVFSPGRATQGVKVIPLYPAKA</sequence>
<dbReference type="Proteomes" id="UP000499080">
    <property type="component" value="Unassembled WGS sequence"/>
</dbReference>
<comment type="caution">
    <text evidence="2">The sequence shown here is derived from an EMBL/GenBank/DDBJ whole genome shotgun (WGS) entry which is preliminary data.</text>
</comment>
<accession>A0A4Y2JKP1</accession>
<evidence type="ECO:0000256" key="1">
    <source>
        <dbReference type="SAM" id="MobiDB-lite"/>
    </source>
</evidence>
<feature type="region of interest" description="Disordered" evidence="1">
    <location>
        <begin position="1"/>
        <end position="71"/>
    </location>
</feature>
<evidence type="ECO:0000313" key="3">
    <source>
        <dbReference type="Proteomes" id="UP000499080"/>
    </source>
</evidence>
<organism evidence="2 3">
    <name type="scientific">Araneus ventricosus</name>
    <name type="common">Orbweaver spider</name>
    <name type="synonym">Epeira ventricosa</name>
    <dbReference type="NCBI Taxonomy" id="182803"/>
    <lineage>
        <taxon>Eukaryota</taxon>
        <taxon>Metazoa</taxon>
        <taxon>Ecdysozoa</taxon>
        <taxon>Arthropoda</taxon>
        <taxon>Chelicerata</taxon>
        <taxon>Arachnida</taxon>
        <taxon>Araneae</taxon>
        <taxon>Araneomorphae</taxon>
        <taxon>Entelegynae</taxon>
        <taxon>Araneoidea</taxon>
        <taxon>Araneidae</taxon>
        <taxon>Araneus</taxon>
    </lineage>
</organism>
<keyword evidence="3" id="KW-1185">Reference proteome</keyword>
<reference evidence="2 3" key="1">
    <citation type="journal article" date="2019" name="Sci. Rep.">
        <title>Orb-weaving spider Araneus ventricosus genome elucidates the spidroin gene catalogue.</title>
        <authorList>
            <person name="Kono N."/>
            <person name="Nakamura H."/>
            <person name="Ohtoshi R."/>
            <person name="Moran D.A.P."/>
            <person name="Shinohara A."/>
            <person name="Yoshida Y."/>
            <person name="Fujiwara M."/>
            <person name="Mori M."/>
            <person name="Tomita M."/>
            <person name="Arakawa K."/>
        </authorList>
    </citation>
    <scope>NUCLEOTIDE SEQUENCE [LARGE SCALE GENOMIC DNA]</scope>
</reference>
<dbReference type="EMBL" id="BGPR01003661">
    <property type="protein sequence ID" value="GBM90931.1"/>
    <property type="molecule type" value="Genomic_DNA"/>
</dbReference>
<feature type="compositionally biased region" description="Gly residues" evidence="1">
    <location>
        <begin position="50"/>
        <end position="63"/>
    </location>
</feature>
<dbReference type="AlphaFoldDB" id="A0A4Y2JKP1"/>